<dbReference type="SUPFAM" id="SSF53187">
    <property type="entry name" value="Zn-dependent exopeptidases"/>
    <property type="match status" value="1"/>
</dbReference>
<dbReference type="InterPro" id="IPR011227">
    <property type="entry name" value="UCP029730"/>
</dbReference>
<dbReference type="Proteomes" id="UP000094622">
    <property type="component" value="Unassembled WGS sequence"/>
</dbReference>
<dbReference type="PIRSF" id="PIRSF029730">
    <property type="entry name" value="UCP029730"/>
    <property type="match status" value="1"/>
</dbReference>
<evidence type="ECO:0000313" key="2">
    <source>
        <dbReference type="Proteomes" id="UP000094622"/>
    </source>
</evidence>
<reference evidence="1 2" key="1">
    <citation type="submission" date="2016-07" db="EMBL/GenBank/DDBJ databases">
        <title>Draft Genome Sequence of Methylobrevis pamukkalensis PK2.</title>
        <authorList>
            <person name="Vasilenko O.V."/>
            <person name="Doronina N.V."/>
            <person name="Shmareva M.N."/>
            <person name="Tarlachkov S.V."/>
            <person name="Mustakhimov I."/>
            <person name="Trotsenko Y.A."/>
        </authorList>
    </citation>
    <scope>NUCLEOTIDE SEQUENCE [LARGE SCALE GENOMIC DNA]</scope>
    <source>
        <strain evidence="1 2">PK2</strain>
    </source>
</reference>
<proteinExistence type="predicted"/>
<keyword evidence="1" id="KW-0378">Hydrolase</keyword>
<dbReference type="RefSeq" id="WP_069307870.1">
    <property type="nucleotide sequence ID" value="NZ_MCRJ01000107.1"/>
</dbReference>
<dbReference type="Pfam" id="PF05013">
    <property type="entry name" value="FGase"/>
    <property type="match status" value="1"/>
</dbReference>
<evidence type="ECO:0000313" key="1">
    <source>
        <dbReference type="EMBL" id="ODN69142.1"/>
    </source>
</evidence>
<comment type="caution">
    <text evidence="1">The sequence shown here is derived from an EMBL/GenBank/DDBJ whole genome shotgun (WGS) entry which is preliminary data.</text>
</comment>
<organism evidence="1 2">
    <name type="scientific">Methylobrevis pamukkalensis</name>
    <dbReference type="NCBI Taxonomy" id="1439726"/>
    <lineage>
        <taxon>Bacteria</taxon>
        <taxon>Pseudomonadati</taxon>
        <taxon>Pseudomonadota</taxon>
        <taxon>Alphaproteobacteria</taxon>
        <taxon>Hyphomicrobiales</taxon>
        <taxon>Pleomorphomonadaceae</taxon>
        <taxon>Methylobrevis</taxon>
    </lineage>
</organism>
<dbReference type="Gene3D" id="3.40.630.40">
    <property type="entry name" value="Zn-dependent exopeptidases"/>
    <property type="match status" value="1"/>
</dbReference>
<dbReference type="GO" id="GO:0016787">
    <property type="term" value="F:hydrolase activity"/>
    <property type="evidence" value="ECO:0007669"/>
    <property type="project" value="UniProtKB-KW"/>
</dbReference>
<dbReference type="AlphaFoldDB" id="A0A1E3GYM3"/>
<accession>A0A1E3GYM3</accession>
<dbReference type="InterPro" id="IPR007709">
    <property type="entry name" value="N-FG_amidohydro"/>
</dbReference>
<sequence length="266" mass="29034">MMDETASFAPVERIAGDPRSPWLLLCDHASNRLPPDYGDLGLPAAEFERHIAYDIGAAGVTRGLAAALGAPAVMTTWSRLLIDPNRGEDDPTLVMRLSDGAIVPGNRHVDPAERDRRIARFHRPYHDAVANEITAMRARGLVPVILAVHSFTPFWKGVPRPWHAGVLWDRDPRLALPLIAALERDGDLVVGDNEPYLGALKGDTMYRHGTAAGLPHALLEIRQDLIGDPGGIADWVDRLARRLPPLLASEDLRAVRLHGSKADQPG</sequence>
<keyword evidence="2" id="KW-1185">Reference proteome</keyword>
<dbReference type="PATRIC" id="fig|1439726.3.peg.3743"/>
<dbReference type="EMBL" id="MCRJ01000107">
    <property type="protein sequence ID" value="ODN69142.1"/>
    <property type="molecule type" value="Genomic_DNA"/>
</dbReference>
<dbReference type="OrthoDB" id="9815326at2"/>
<gene>
    <name evidence="1" type="ORF">A6302_03551</name>
</gene>
<protein>
    <submittedName>
        <fullName evidence="1">N-formylglutamate amidohydrolase</fullName>
    </submittedName>
</protein>
<name>A0A1E3GYM3_9HYPH</name>